<dbReference type="Gene3D" id="3.40.50.880">
    <property type="match status" value="1"/>
</dbReference>
<feature type="signal peptide" evidence="1">
    <location>
        <begin position="1"/>
        <end position="16"/>
    </location>
</feature>
<evidence type="ECO:0000256" key="1">
    <source>
        <dbReference type="SAM" id="SignalP"/>
    </source>
</evidence>
<dbReference type="RefSeq" id="WP_171625622.1">
    <property type="nucleotide sequence ID" value="NZ_JABBPG010000002.1"/>
</dbReference>
<name>A0A849VDC1_9GAMM</name>
<dbReference type="PROSITE" id="PS51257">
    <property type="entry name" value="PROKAR_LIPOPROTEIN"/>
    <property type="match status" value="1"/>
</dbReference>
<proteinExistence type="predicted"/>
<keyword evidence="3" id="KW-1185">Reference proteome</keyword>
<keyword evidence="1" id="KW-0732">Signal</keyword>
<dbReference type="SUPFAM" id="SSF52317">
    <property type="entry name" value="Class I glutamine amidotransferase-like"/>
    <property type="match status" value="1"/>
</dbReference>
<gene>
    <name evidence="2" type="ORF">HG263_05155</name>
</gene>
<sequence length="302" mass="33105">MLFRCVLVSLFVIALAGCVGDNLPQQPDPDFKPQNSYARFDIAQAPVVLIDQAHYNFHTINTRYRPFAQVLQSDGYNVKANKQQFSSKSLAKADILVIANALHKDNSRNWDGPFYSAFTPEEVKAVKAWVSQGGALLLIADHIPFPKAAEQIASAFGFEFANGHVQEVTFSTQNKTLSHHVILNSTARTGQITQVKSLGGDAFKAPEAAINLLQIPKGMKAVLPDKPFAVNEKTPQISIEGWSQGAVLEIERGRVAVFAEASMFTSQVYIPTGQKLGLVSPGAEQNERFLLNVMYWLANKGS</sequence>
<comment type="caution">
    <text evidence="2">The sequence shown here is derived from an EMBL/GenBank/DDBJ whole genome shotgun (WGS) entry which is preliminary data.</text>
</comment>
<accession>A0A849VDC1</accession>
<protein>
    <submittedName>
        <fullName evidence="2">DUF4350 domain-containing protein</fullName>
    </submittedName>
</protein>
<dbReference type="AlphaFoldDB" id="A0A849VDC1"/>
<evidence type="ECO:0000313" key="2">
    <source>
        <dbReference type="EMBL" id="NOU49924.1"/>
    </source>
</evidence>
<dbReference type="EMBL" id="JABBPG010000002">
    <property type="protein sequence ID" value="NOU49924.1"/>
    <property type="molecule type" value="Genomic_DNA"/>
</dbReference>
<feature type="chain" id="PRO_5032453526" evidence="1">
    <location>
        <begin position="17"/>
        <end position="302"/>
    </location>
</feature>
<organism evidence="2 3">
    <name type="scientific">Pseudoalteromonas caenipelagi</name>
    <dbReference type="NCBI Taxonomy" id="2726988"/>
    <lineage>
        <taxon>Bacteria</taxon>
        <taxon>Pseudomonadati</taxon>
        <taxon>Pseudomonadota</taxon>
        <taxon>Gammaproteobacteria</taxon>
        <taxon>Alteromonadales</taxon>
        <taxon>Pseudoalteromonadaceae</taxon>
        <taxon>Pseudoalteromonas</taxon>
    </lineage>
</organism>
<evidence type="ECO:0000313" key="3">
    <source>
        <dbReference type="Proteomes" id="UP000586305"/>
    </source>
</evidence>
<dbReference type="Proteomes" id="UP000586305">
    <property type="component" value="Unassembled WGS sequence"/>
</dbReference>
<reference evidence="2 3" key="1">
    <citation type="submission" date="2020-04" db="EMBL/GenBank/DDBJ databases">
        <title>Pseudoalteromonas caenipelagi sp. nov., isolated from a tidal flat.</title>
        <authorList>
            <person name="Park S."/>
            <person name="Yoon J.-H."/>
        </authorList>
    </citation>
    <scope>NUCLEOTIDE SEQUENCE [LARGE SCALE GENOMIC DNA]</scope>
    <source>
        <strain evidence="2 3">JBTF-M23</strain>
    </source>
</reference>
<dbReference type="InterPro" id="IPR029062">
    <property type="entry name" value="Class_I_gatase-like"/>
</dbReference>